<evidence type="ECO:0000256" key="1">
    <source>
        <dbReference type="SAM" id="MobiDB-lite"/>
    </source>
</evidence>
<organism evidence="3 4">
    <name type="scientific">Seminavis robusta</name>
    <dbReference type="NCBI Taxonomy" id="568900"/>
    <lineage>
        <taxon>Eukaryota</taxon>
        <taxon>Sar</taxon>
        <taxon>Stramenopiles</taxon>
        <taxon>Ochrophyta</taxon>
        <taxon>Bacillariophyta</taxon>
        <taxon>Bacillariophyceae</taxon>
        <taxon>Bacillariophycidae</taxon>
        <taxon>Naviculales</taxon>
        <taxon>Naviculaceae</taxon>
        <taxon>Seminavis</taxon>
    </lineage>
</organism>
<dbReference type="AlphaFoldDB" id="A0A9N8E1K0"/>
<feature type="chain" id="PRO_5040432230" evidence="2">
    <location>
        <begin position="28"/>
        <end position="605"/>
    </location>
</feature>
<evidence type="ECO:0000256" key="2">
    <source>
        <dbReference type="SAM" id="SignalP"/>
    </source>
</evidence>
<proteinExistence type="predicted"/>
<keyword evidence="2" id="KW-0732">Signal</keyword>
<sequence length="605" mass="68584">MASLLCPRLRSFSLILLLVGAATQCAAFTIPVQQTSTRATIYSRRNERFVHYFWRGLDKTEEDDEAVQNKPVSEETKGKRKRDRLKTDFDRLFLGSPSMQDILSGNSNNSNNIGSKNPVDDESWFEEEKKEIESYYQRIYDQMAAELADQRLHDPRGVPSNAEEMLRGVLMEEMKMEIETKKKASLGIDDPQNEVVADLSAKRRSVVRKKSGPSRVQEYKQYEFDAVPKAGGNDEWSLDKLQKELQSRLEEEEDKAANGPETMKEWQMWQSFSSKAGILKEAQEEITDKYQSWKDYIAKEEAMRKEAGLARGPKLPFAWQEAERDQAKKEAERLAAIQNEGRVKSHDEIREEINEKSIVALEQLIRTTKDPSRSARMQNTLLTLQQELEVCRLDDSGTCEEELEEAIQNELSSASDLKKELQSSGKVFITPSDLSFSDAYDDDYEEERTLPEPTTPPPKTSFFSQDDDEDGSEEPASTKGEGRLGYSLGTIEEQKLRAQFQKAGAKTTEEKEAFRAQWEDFQKYEKSVRDESGLSDNSDSDSAAEDDDGIDANMADYTNEDGEFDAAKILASIGPRPTRRKRKGNDGRGPGRGASDRTEDDETSS</sequence>
<feature type="region of interest" description="Disordered" evidence="1">
    <location>
        <begin position="63"/>
        <end position="83"/>
    </location>
</feature>
<feature type="signal peptide" evidence="2">
    <location>
        <begin position="1"/>
        <end position="27"/>
    </location>
</feature>
<accession>A0A9N8E1K0</accession>
<evidence type="ECO:0000313" key="4">
    <source>
        <dbReference type="Proteomes" id="UP001153069"/>
    </source>
</evidence>
<comment type="caution">
    <text evidence="3">The sequence shown here is derived from an EMBL/GenBank/DDBJ whole genome shotgun (WGS) entry which is preliminary data.</text>
</comment>
<gene>
    <name evidence="3" type="ORF">SEMRO_413_G138180.1</name>
</gene>
<dbReference type="OrthoDB" id="47790at2759"/>
<feature type="compositionally biased region" description="Low complexity" evidence="1">
    <location>
        <begin position="104"/>
        <end position="117"/>
    </location>
</feature>
<dbReference type="EMBL" id="CAICTM010000412">
    <property type="protein sequence ID" value="CAB9509989.1"/>
    <property type="molecule type" value="Genomic_DNA"/>
</dbReference>
<feature type="compositionally biased region" description="Acidic residues" evidence="1">
    <location>
        <begin position="538"/>
        <end position="550"/>
    </location>
</feature>
<feature type="region of interest" description="Disordered" evidence="1">
    <location>
        <begin position="431"/>
        <end position="490"/>
    </location>
</feature>
<evidence type="ECO:0000313" key="3">
    <source>
        <dbReference type="EMBL" id="CAB9509989.1"/>
    </source>
</evidence>
<name>A0A9N8E1K0_9STRA</name>
<feature type="region of interest" description="Disordered" evidence="1">
    <location>
        <begin position="100"/>
        <end position="124"/>
    </location>
</feature>
<feature type="region of interest" description="Disordered" evidence="1">
    <location>
        <begin position="525"/>
        <end position="605"/>
    </location>
</feature>
<keyword evidence="4" id="KW-1185">Reference proteome</keyword>
<reference evidence="3" key="1">
    <citation type="submission" date="2020-06" db="EMBL/GenBank/DDBJ databases">
        <authorList>
            <consortium name="Plant Systems Biology data submission"/>
        </authorList>
    </citation>
    <scope>NUCLEOTIDE SEQUENCE</scope>
    <source>
        <strain evidence="3">D6</strain>
    </source>
</reference>
<dbReference type="Proteomes" id="UP001153069">
    <property type="component" value="Unassembled WGS sequence"/>
</dbReference>
<protein>
    <submittedName>
        <fullName evidence="3">Uncharacterized protein</fullName>
    </submittedName>
</protein>